<name>A0A9Q6IJZ2_9PSED</name>
<sequence>MLLLQSATSVLRETWGFDLVPVRQLVVHCVEMLLIVIGCVGSLPDFDRSCSDMVRGRRSVNNVEITFVFDRNEGTSGSARTKWLLGIRHLGCLLRVNKLRKGLKGALHIEATVLAIRSAHEELKSRTYEIGLYQSGLIGYEVEYEELEGSEPDYDDDGKNDDSLYS</sequence>
<protein>
    <submittedName>
        <fullName evidence="1">Uncharacterized protein</fullName>
    </submittedName>
</protein>
<dbReference type="AlphaFoldDB" id="A0A9Q6IJZ2"/>
<evidence type="ECO:0000313" key="1">
    <source>
        <dbReference type="EMBL" id="PYC40143.1"/>
    </source>
</evidence>
<organism evidence="1 2">
    <name type="scientific">Pseudomonas protegens</name>
    <dbReference type="NCBI Taxonomy" id="380021"/>
    <lineage>
        <taxon>Bacteria</taxon>
        <taxon>Pseudomonadati</taxon>
        <taxon>Pseudomonadota</taxon>
        <taxon>Gammaproteobacteria</taxon>
        <taxon>Pseudomonadales</taxon>
        <taxon>Pseudomonadaceae</taxon>
        <taxon>Pseudomonas</taxon>
    </lineage>
</organism>
<gene>
    <name evidence="1" type="ORF">DMX08_09050</name>
</gene>
<accession>A0A9Q6IJZ2</accession>
<dbReference type="Proteomes" id="UP000248188">
    <property type="component" value="Unassembled WGS sequence"/>
</dbReference>
<evidence type="ECO:0000313" key="2">
    <source>
        <dbReference type="Proteomes" id="UP000248188"/>
    </source>
</evidence>
<comment type="caution">
    <text evidence="1">The sequence shown here is derived from an EMBL/GenBank/DDBJ whole genome shotgun (WGS) entry which is preliminary data.</text>
</comment>
<dbReference type="EMBL" id="QJRN01000004">
    <property type="protein sequence ID" value="PYC40143.1"/>
    <property type="molecule type" value="Genomic_DNA"/>
</dbReference>
<proteinExistence type="predicted"/>
<reference evidence="1 2" key="1">
    <citation type="submission" date="2018-06" db="EMBL/GenBank/DDBJ databases">
        <title>Pseudomonas diversity within urban Lake Michigan freshwaters.</title>
        <authorList>
            <person name="Batrich M."/>
            <person name="Hatzopoulos T."/>
            <person name="Putonti C."/>
        </authorList>
    </citation>
    <scope>NUCLEOTIDE SEQUENCE [LARGE SCALE GENOMIC DNA]</scope>
    <source>
        <strain evidence="1 2">MB-090624</strain>
    </source>
</reference>